<organism evidence="1 2">
    <name type="scientific">Petrolisthes cinctipes</name>
    <name type="common">Flat porcelain crab</name>
    <dbReference type="NCBI Taxonomy" id="88211"/>
    <lineage>
        <taxon>Eukaryota</taxon>
        <taxon>Metazoa</taxon>
        <taxon>Ecdysozoa</taxon>
        <taxon>Arthropoda</taxon>
        <taxon>Crustacea</taxon>
        <taxon>Multicrustacea</taxon>
        <taxon>Malacostraca</taxon>
        <taxon>Eumalacostraca</taxon>
        <taxon>Eucarida</taxon>
        <taxon>Decapoda</taxon>
        <taxon>Pleocyemata</taxon>
        <taxon>Anomura</taxon>
        <taxon>Galatheoidea</taxon>
        <taxon>Porcellanidae</taxon>
        <taxon>Petrolisthes</taxon>
    </lineage>
</organism>
<dbReference type="Proteomes" id="UP001286313">
    <property type="component" value="Unassembled WGS sequence"/>
</dbReference>
<keyword evidence="2" id="KW-1185">Reference proteome</keyword>
<dbReference type="AlphaFoldDB" id="A0AAE1BF48"/>
<sequence>MGIKYFTSRVTYTCDDCVKTKTDGYEDVLNLINSLGASENDADDVSTQHGEPAGQLDQLIKTVSDMKVQMDRLSNKLVNETQYKSKSYSDALRDGKESPKMKSNSQVVFVKCKEGTNRIDEDELVSALKTVPTITVKKVQEKSVKVILPNDDAKDKALMALAESTKLSETHVFSPEKKLKPKITISYVPRSIEDEDIVQLITEKNNQISDLVDQGHTMRVLFSKNSTTGFKTVILAVSPQIRKAIRDNQDYVYINLSRCKVFDHFWVLRCGNCLAYGHKTTHCRRENPNCGYCSGQHRSIESHEGKAPTRESIIYANIEGLMTRNKRFKTKLIEDMSKHNNAYLLCFTESHLRKGILDVEIQIEGFELIRADRLEGRKKAPILLQPFFYPSFLPSPSSLCSPFPSPPPSLQPFSRSLLPFNPSSRPLLPFLQPSPRPLLPFNLLFAPPSLPFNPSSRPLLPFPSTLPLTPSFPSLQPFLSPPPSLQPFSSALPPFNPSSRPLLPFPSTLPLTPSFPSLQPFSSHPPSLQPFLSLPPSLPFNPSSRPLLPFNSSSRSLLPFNPSRRLLPLFPLSPRFLLPFNPSPRSLLPFNPSSRPLLPFNPSSRSLLPSTFPLAPSSLCFPLSPRPLLPFNPSSRPLLPFHSPFISPPPSLPFNPSSRPSFPSFNPSRRLLPLFPLSPRPPPSLPFKPFPSPPPSLQPFLSPPPSLQPFLSPPPSFNPFSRPLLPSTLLLSPPPSLPFNPSSPPPYCSPPFFPSDVVGGVVWRAIHQGL</sequence>
<gene>
    <name evidence="1" type="ORF">Pcinc_043966</name>
</gene>
<dbReference type="EMBL" id="JAWQEG010009022">
    <property type="protein sequence ID" value="KAK3849271.1"/>
    <property type="molecule type" value="Genomic_DNA"/>
</dbReference>
<protein>
    <recommendedName>
        <fullName evidence="3">Gag-like protein</fullName>
    </recommendedName>
</protein>
<evidence type="ECO:0000313" key="2">
    <source>
        <dbReference type="Proteomes" id="UP001286313"/>
    </source>
</evidence>
<accession>A0AAE1BF48</accession>
<evidence type="ECO:0000313" key="1">
    <source>
        <dbReference type="EMBL" id="KAK3849271.1"/>
    </source>
</evidence>
<name>A0AAE1BF48_PETCI</name>
<proteinExistence type="predicted"/>
<evidence type="ECO:0008006" key="3">
    <source>
        <dbReference type="Google" id="ProtNLM"/>
    </source>
</evidence>
<reference evidence="1" key="1">
    <citation type="submission" date="2023-10" db="EMBL/GenBank/DDBJ databases">
        <title>Genome assemblies of two species of porcelain crab, Petrolisthes cinctipes and Petrolisthes manimaculis (Anomura: Porcellanidae).</title>
        <authorList>
            <person name="Angst P."/>
        </authorList>
    </citation>
    <scope>NUCLEOTIDE SEQUENCE</scope>
    <source>
        <strain evidence="1">PB745_01</strain>
        <tissue evidence="1">Gill</tissue>
    </source>
</reference>
<comment type="caution">
    <text evidence="1">The sequence shown here is derived from an EMBL/GenBank/DDBJ whole genome shotgun (WGS) entry which is preliminary data.</text>
</comment>